<dbReference type="AlphaFoldDB" id="A0A812XM22"/>
<evidence type="ECO:0000313" key="3">
    <source>
        <dbReference type="Proteomes" id="UP000649617"/>
    </source>
</evidence>
<feature type="transmembrane region" description="Helical" evidence="1">
    <location>
        <begin position="245"/>
        <end position="264"/>
    </location>
</feature>
<dbReference type="Proteomes" id="UP000649617">
    <property type="component" value="Unassembled WGS sequence"/>
</dbReference>
<organism evidence="2 3">
    <name type="scientific">Symbiodinium pilosum</name>
    <name type="common">Dinoflagellate</name>
    <dbReference type="NCBI Taxonomy" id="2952"/>
    <lineage>
        <taxon>Eukaryota</taxon>
        <taxon>Sar</taxon>
        <taxon>Alveolata</taxon>
        <taxon>Dinophyceae</taxon>
        <taxon>Suessiales</taxon>
        <taxon>Symbiodiniaceae</taxon>
        <taxon>Symbiodinium</taxon>
    </lineage>
</organism>
<feature type="transmembrane region" description="Helical" evidence="1">
    <location>
        <begin position="173"/>
        <end position="194"/>
    </location>
</feature>
<proteinExistence type="predicted"/>
<dbReference type="EMBL" id="CAJNIZ010046080">
    <property type="protein sequence ID" value="CAE7738970.1"/>
    <property type="molecule type" value="Genomic_DNA"/>
</dbReference>
<dbReference type="OrthoDB" id="407552at2759"/>
<feature type="transmembrane region" description="Helical" evidence="1">
    <location>
        <begin position="28"/>
        <end position="53"/>
    </location>
</feature>
<keyword evidence="3" id="KW-1185">Reference proteome</keyword>
<protein>
    <submittedName>
        <fullName evidence="2">Uncharacterized protein</fullName>
    </submittedName>
</protein>
<reference evidence="2" key="1">
    <citation type="submission" date="2021-02" db="EMBL/GenBank/DDBJ databases">
        <authorList>
            <person name="Dougan E. K."/>
            <person name="Rhodes N."/>
            <person name="Thang M."/>
            <person name="Chan C."/>
        </authorList>
    </citation>
    <scope>NUCLEOTIDE SEQUENCE</scope>
</reference>
<keyword evidence="1" id="KW-0472">Membrane</keyword>
<evidence type="ECO:0000313" key="2">
    <source>
        <dbReference type="EMBL" id="CAE7738970.1"/>
    </source>
</evidence>
<name>A0A812XM22_SYMPI</name>
<feature type="non-terminal residue" evidence="2">
    <location>
        <position position="274"/>
    </location>
</feature>
<sequence length="274" mass="30680">VFIIAHMGECVLILMMPLLFRWGDSLGASYILTLFAGILISFTILVHVARAFARDLDMLQKSLAEFRVQNAKCACCDSHHVDAWGEPLACDREVLLRCINVWFGSTENFDLRVQGPVRKTVLGNLTSPVHFYRRVVESACPVMWLFMDVLAKFMTTDEWRTGPIAIETIFAGLGYWLATIPTVVMLAMMMTYALRAKQDCVLCEGLRTLAPVAISGCLIPLSHIIEQLIFTEFTEPDNFHQRAVAQTLIFCGLVIVTIAIGLAFSRARRYALAL</sequence>
<comment type="caution">
    <text evidence="2">The sequence shown here is derived from an EMBL/GenBank/DDBJ whole genome shotgun (WGS) entry which is preliminary data.</text>
</comment>
<evidence type="ECO:0000256" key="1">
    <source>
        <dbReference type="SAM" id="Phobius"/>
    </source>
</evidence>
<keyword evidence="1" id="KW-1133">Transmembrane helix</keyword>
<accession>A0A812XM22</accession>
<gene>
    <name evidence="2" type="ORF">SPIL2461_LOCUS21247</name>
</gene>
<keyword evidence="1" id="KW-0812">Transmembrane</keyword>